<reference evidence="1 2" key="1">
    <citation type="journal article" date="2014" name="Genome Announc.">
        <title>Complete Genome Sequence of Pseudomonas sp. Strain TKP, Isolated from a gamma-Hexachlorocyclohexane-Degrading Mixed Culture.</title>
        <authorList>
            <person name="Ohtsubo Y."/>
            <person name="Kishida K."/>
            <person name="Sato T."/>
            <person name="Tabata M."/>
            <person name="Kawasumi T."/>
            <person name="Ogura Y."/>
            <person name="Hayashi T."/>
            <person name="Tsuda M."/>
            <person name="Nagata Y."/>
        </authorList>
    </citation>
    <scope>NUCLEOTIDE SEQUENCE [LARGE SCALE GENOMIC DNA]</scope>
    <source>
        <strain evidence="1 2">TKP</strain>
    </source>
</reference>
<name>A0ACA7P0I6_9PSED</name>
<evidence type="ECO:0000313" key="1">
    <source>
        <dbReference type="EMBL" id="AHC33352.1"/>
    </source>
</evidence>
<keyword evidence="2" id="KW-1185">Reference proteome</keyword>
<protein>
    <submittedName>
        <fullName evidence="1">Uncharacterized protein</fullName>
    </submittedName>
</protein>
<dbReference type="Proteomes" id="UP000018725">
    <property type="component" value="Chromosome"/>
</dbReference>
<dbReference type="EMBL" id="CP006852">
    <property type="protein sequence ID" value="AHC33352.1"/>
    <property type="molecule type" value="Genomic_DNA"/>
</dbReference>
<evidence type="ECO:0000313" key="2">
    <source>
        <dbReference type="Proteomes" id="UP000018725"/>
    </source>
</evidence>
<organism evidence="1 2">
    <name type="scientific">Pseudomonas gorinensis</name>
    <dbReference type="NCBI Taxonomy" id="3240790"/>
    <lineage>
        <taxon>Bacteria</taxon>
        <taxon>Pseudomonadati</taxon>
        <taxon>Pseudomonadota</taxon>
        <taxon>Gammaproteobacteria</taxon>
        <taxon>Pseudomonadales</taxon>
        <taxon>Pseudomonadaceae</taxon>
        <taxon>Pseudomonas</taxon>
    </lineage>
</organism>
<accession>A0ACA7P0I6</accession>
<proteinExistence type="predicted"/>
<gene>
    <name evidence="1" type="ORF">U771_03995</name>
</gene>
<sequence length="60" mass="6838">MKLSFWQYMRGYAIGMAAFHLWKLYRGDPLPNVLANYGISLVLGAIFYGIGTVLIVKRDQ</sequence>